<keyword evidence="12" id="KW-1185">Reference proteome</keyword>
<gene>
    <name evidence="11" type="ORF">AVT10_11150</name>
</gene>
<dbReference type="Pfam" id="PF01584">
    <property type="entry name" value="CheW"/>
    <property type="match status" value="1"/>
</dbReference>
<keyword evidence="6" id="KW-0902">Two-component regulatory system</keyword>
<dbReference type="InterPro" id="IPR005467">
    <property type="entry name" value="His_kinase_dom"/>
</dbReference>
<organism evidence="11 12">
    <name type="scientific">Sphingomonas hankookensis</name>
    <dbReference type="NCBI Taxonomy" id="563996"/>
    <lineage>
        <taxon>Bacteria</taxon>
        <taxon>Pseudomonadati</taxon>
        <taxon>Pseudomonadota</taxon>
        <taxon>Alphaproteobacteria</taxon>
        <taxon>Sphingomonadales</taxon>
        <taxon>Sphingomonadaceae</taxon>
        <taxon>Sphingomonas</taxon>
    </lineage>
</organism>
<keyword evidence="3 7" id="KW-0597">Phosphoprotein</keyword>
<evidence type="ECO:0000256" key="7">
    <source>
        <dbReference type="PROSITE-ProRule" id="PRU00110"/>
    </source>
</evidence>
<dbReference type="SMART" id="SM00387">
    <property type="entry name" value="HATPase_c"/>
    <property type="match status" value="1"/>
</dbReference>
<dbReference type="Gene3D" id="3.30.565.10">
    <property type="entry name" value="Histidine kinase-like ATPase, C-terminal domain"/>
    <property type="match status" value="1"/>
</dbReference>
<evidence type="ECO:0000256" key="4">
    <source>
        <dbReference type="ARBA" id="ARBA00022679"/>
    </source>
</evidence>
<dbReference type="Gene3D" id="1.20.120.160">
    <property type="entry name" value="HPT domain"/>
    <property type="match status" value="1"/>
</dbReference>
<dbReference type="EMBL" id="LQQO01000006">
    <property type="protein sequence ID" value="KZE17251.1"/>
    <property type="molecule type" value="Genomic_DNA"/>
</dbReference>
<dbReference type="SUPFAM" id="SSF47226">
    <property type="entry name" value="Histidine-containing phosphotransfer domain, HPT domain"/>
    <property type="match status" value="1"/>
</dbReference>
<dbReference type="InterPro" id="IPR003594">
    <property type="entry name" value="HATPase_dom"/>
</dbReference>
<sequence>MDDLLQEFIAETRETLEALSTEVVAWEAAPEDRARLDAIFRFVHTVKGSCGFLDLPRLLRLSHAAEDTLCEVRDGTRRPDRALVDAVLAIVDRIGELVEAIDAGLPLTDEGEDELIAALAPGASIAQATTPVAAAAIAQGRTPLRSVRLNVDLLDRMMSGMSDMVLVRNELFRRLRDLDLDPAVEGALERLSASVADMRDAVTRTRMQKIETLFSPLPRIVRDTAAAVGKAVTLSVDGSDVELDREMIEVMRDPLVHVVRNAIDHGIESPAERRAAGKRESGRLHVAARQSGNQIVIEVIDDGRGIDTERLIAKMAGSGQRSEAELRRMTQRQQCELVFAPGLSSRDVATEISGRGVGMDVVRSAIDQIGGRITLDNKPGRGLRIAVQVPLTLSIVSTIVVRAGEHRFAISRQTIGEIVRERGAHIRIDRLGDIRIAQIRDRRIPMVDLCEVLSVESRPEACGKMLVVVGIAGGDLAVSVDEVLDTEELVVKPAAPAVMATGLFAGQTLPDTGQPMLMLDCAGVASAAGLTFADAMDRELATEAEEVADPGIAALLFDDLDGRRRVIPLAVIDRIERIRAGSLQRSGGRIWLSIDGRVLPVAACAVEGIDRVTTVLRLTDGMVELAYAIDDAVDIVMLPELAAPAGEFGPSGGIVLLKGEQVEQVDPLWLFERHARDVAPGVGARGSDARPTCLLADGGSGWMRTFLRPMLEQAGYRAVERLKDDERPALVLAQAEGPVAAAGATPVVRLRASVADTGDGSVYRYDREGVLQAVRQAVGR</sequence>
<evidence type="ECO:0000259" key="10">
    <source>
        <dbReference type="PROSITE" id="PS50894"/>
    </source>
</evidence>
<proteinExistence type="predicted"/>
<keyword evidence="5" id="KW-0418">Kinase</keyword>
<dbReference type="EC" id="2.7.13.3" evidence="2"/>
<dbReference type="InterPro" id="IPR036641">
    <property type="entry name" value="HPT_dom_sf"/>
</dbReference>
<evidence type="ECO:0000259" key="8">
    <source>
        <dbReference type="PROSITE" id="PS50109"/>
    </source>
</evidence>
<dbReference type="Gene3D" id="2.30.30.40">
    <property type="entry name" value="SH3 Domains"/>
    <property type="match status" value="1"/>
</dbReference>
<comment type="caution">
    <text evidence="11">The sequence shown here is derived from an EMBL/GenBank/DDBJ whole genome shotgun (WGS) entry which is preliminary data.</text>
</comment>
<dbReference type="SUPFAM" id="SSF55874">
    <property type="entry name" value="ATPase domain of HSP90 chaperone/DNA topoisomerase II/histidine kinase"/>
    <property type="match status" value="1"/>
</dbReference>
<dbReference type="InterPro" id="IPR002545">
    <property type="entry name" value="CheW-lke_dom"/>
</dbReference>
<reference evidence="12" key="1">
    <citation type="submission" date="2016-01" db="EMBL/GenBank/DDBJ databases">
        <title>Draft genome of Chromobacterium sp. F49.</title>
        <authorList>
            <person name="Hong K.W."/>
        </authorList>
    </citation>
    <scope>NUCLEOTIDE SEQUENCE [LARGE SCALE GENOMIC DNA]</scope>
    <source>
        <strain evidence="12">CN3</strain>
    </source>
</reference>
<dbReference type="InterPro" id="IPR004358">
    <property type="entry name" value="Sig_transdc_His_kin-like_C"/>
</dbReference>
<dbReference type="InterPro" id="IPR036097">
    <property type="entry name" value="HisK_dim/P_sf"/>
</dbReference>
<feature type="domain" description="HPt" evidence="10">
    <location>
        <begin position="1"/>
        <end position="101"/>
    </location>
</feature>
<dbReference type="SUPFAM" id="SSF47384">
    <property type="entry name" value="Homodimeric domain of signal transducing histidine kinase"/>
    <property type="match status" value="1"/>
</dbReference>
<dbReference type="InterPro" id="IPR036061">
    <property type="entry name" value="CheW-like_dom_sf"/>
</dbReference>
<dbReference type="CDD" id="cd00088">
    <property type="entry name" value="HPT"/>
    <property type="match status" value="1"/>
</dbReference>
<dbReference type="SMART" id="SM00260">
    <property type="entry name" value="CheW"/>
    <property type="match status" value="1"/>
</dbReference>
<evidence type="ECO:0000256" key="6">
    <source>
        <dbReference type="ARBA" id="ARBA00023012"/>
    </source>
</evidence>
<feature type="domain" description="CheW-like" evidence="9">
    <location>
        <begin position="395"/>
        <end position="530"/>
    </location>
</feature>
<evidence type="ECO:0000259" key="9">
    <source>
        <dbReference type="PROSITE" id="PS50851"/>
    </source>
</evidence>
<name>A0ABR5YE54_9SPHN</name>
<dbReference type="SUPFAM" id="SSF50341">
    <property type="entry name" value="CheW-like"/>
    <property type="match status" value="1"/>
</dbReference>
<dbReference type="PANTHER" id="PTHR43395">
    <property type="entry name" value="SENSOR HISTIDINE KINASE CHEA"/>
    <property type="match status" value="1"/>
</dbReference>
<keyword evidence="4" id="KW-0808">Transferase</keyword>
<dbReference type="SMART" id="SM01231">
    <property type="entry name" value="H-kinase_dim"/>
    <property type="match status" value="1"/>
</dbReference>
<evidence type="ECO:0000313" key="11">
    <source>
        <dbReference type="EMBL" id="KZE17251.1"/>
    </source>
</evidence>
<dbReference type="InterPro" id="IPR051315">
    <property type="entry name" value="Bact_Chemotaxis_CheA"/>
</dbReference>
<feature type="modified residue" description="Phosphohistidine" evidence="7">
    <location>
        <position position="44"/>
    </location>
</feature>
<dbReference type="PROSITE" id="PS50894">
    <property type="entry name" value="HPT"/>
    <property type="match status" value="1"/>
</dbReference>
<dbReference type="Proteomes" id="UP000076609">
    <property type="component" value="Unassembled WGS sequence"/>
</dbReference>
<dbReference type="PROSITE" id="PS50851">
    <property type="entry name" value="CHEW"/>
    <property type="match status" value="1"/>
</dbReference>
<dbReference type="PANTHER" id="PTHR43395:SF1">
    <property type="entry name" value="CHEMOTAXIS PROTEIN CHEA"/>
    <property type="match status" value="1"/>
</dbReference>
<evidence type="ECO:0000256" key="2">
    <source>
        <dbReference type="ARBA" id="ARBA00012438"/>
    </source>
</evidence>
<evidence type="ECO:0000256" key="1">
    <source>
        <dbReference type="ARBA" id="ARBA00000085"/>
    </source>
</evidence>
<dbReference type="SMART" id="SM00073">
    <property type="entry name" value="HPT"/>
    <property type="match status" value="1"/>
</dbReference>
<dbReference type="Pfam" id="PF02895">
    <property type="entry name" value="H-kinase_dim"/>
    <property type="match status" value="1"/>
</dbReference>
<feature type="domain" description="Histidine kinase" evidence="8">
    <location>
        <begin position="135"/>
        <end position="393"/>
    </location>
</feature>
<protein>
    <recommendedName>
        <fullName evidence="2">histidine kinase</fullName>
        <ecNumber evidence="2">2.7.13.3</ecNumber>
    </recommendedName>
</protein>
<dbReference type="InterPro" id="IPR008207">
    <property type="entry name" value="Sig_transdc_His_kin_Hpt_dom"/>
</dbReference>
<comment type="catalytic activity">
    <reaction evidence="1">
        <text>ATP + protein L-histidine = ADP + protein N-phospho-L-histidine.</text>
        <dbReference type="EC" id="2.7.13.3"/>
    </reaction>
</comment>
<evidence type="ECO:0000313" key="12">
    <source>
        <dbReference type="Proteomes" id="UP000076609"/>
    </source>
</evidence>
<dbReference type="PROSITE" id="PS50109">
    <property type="entry name" value="HIS_KIN"/>
    <property type="match status" value="1"/>
</dbReference>
<dbReference type="PRINTS" id="PR00344">
    <property type="entry name" value="BCTRLSENSOR"/>
</dbReference>
<accession>A0ABR5YE54</accession>
<evidence type="ECO:0000256" key="3">
    <source>
        <dbReference type="ARBA" id="ARBA00022553"/>
    </source>
</evidence>
<dbReference type="Pfam" id="PF01627">
    <property type="entry name" value="Hpt"/>
    <property type="match status" value="1"/>
</dbReference>
<dbReference type="Pfam" id="PF02518">
    <property type="entry name" value="HATPase_c"/>
    <property type="match status" value="1"/>
</dbReference>
<evidence type="ECO:0000256" key="5">
    <source>
        <dbReference type="ARBA" id="ARBA00022777"/>
    </source>
</evidence>
<dbReference type="InterPro" id="IPR004105">
    <property type="entry name" value="CheA-like_dim"/>
</dbReference>
<dbReference type="InterPro" id="IPR036890">
    <property type="entry name" value="HATPase_C_sf"/>
</dbReference>
<dbReference type="RefSeq" id="WP_066689086.1">
    <property type="nucleotide sequence ID" value="NZ_LQQO01000006.1"/>
</dbReference>